<organism evidence="1 2">
    <name type="scientific">Brachionus plicatilis</name>
    <name type="common">Marine rotifer</name>
    <name type="synonym">Brachionus muelleri</name>
    <dbReference type="NCBI Taxonomy" id="10195"/>
    <lineage>
        <taxon>Eukaryota</taxon>
        <taxon>Metazoa</taxon>
        <taxon>Spiralia</taxon>
        <taxon>Gnathifera</taxon>
        <taxon>Rotifera</taxon>
        <taxon>Eurotatoria</taxon>
        <taxon>Monogononta</taxon>
        <taxon>Pseudotrocha</taxon>
        <taxon>Ploima</taxon>
        <taxon>Brachionidae</taxon>
        <taxon>Brachionus</taxon>
    </lineage>
</organism>
<dbReference type="AlphaFoldDB" id="A0A3M7S228"/>
<evidence type="ECO:0000313" key="1">
    <source>
        <dbReference type="EMBL" id="RNA29856.1"/>
    </source>
</evidence>
<gene>
    <name evidence="1" type="ORF">BpHYR1_051418</name>
</gene>
<dbReference type="OrthoDB" id="425619at2759"/>
<reference evidence="1 2" key="1">
    <citation type="journal article" date="2018" name="Sci. Rep.">
        <title>Genomic signatures of local adaptation to the degree of environmental predictability in rotifers.</title>
        <authorList>
            <person name="Franch-Gras L."/>
            <person name="Hahn C."/>
            <person name="Garcia-Roger E.M."/>
            <person name="Carmona M.J."/>
            <person name="Serra M."/>
            <person name="Gomez A."/>
        </authorList>
    </citation>
    <scope>NUCLEOTIDE SEQUENCE [LARGE SCALE GENOMIC DNA]</scope>
    <source>
        <strain evidence="1">HYR1</strain>
    </source>
</reference>
<protein>
    <submittedName>
        <fullName evidence="1">Uncharacterized protein</fullName>
    </submittedName>
</protein>
<dbReference type="Proteomes" id="UP000276133">
    <property type="component" value="Unassembled WGS sequence"/>
</dbReference>
<sequence>MELRKIKISENLDTSERIQLFRLLEKKQAFFQSSELGTYRTNLTEHHINTDNAAPIKQRLNKDEVKRQVDEMMRNKGR</sequence>
<accession>A0A3M7S228</accession>
<comment type="caution">
    <text evidence="1">The sequence shown here is derived from an EMBL/GenBank/DDBJ whole genome shotgun (WGS) entry which is preliminary data.</text>
</comment>
<keyword evidence="2" id="KW-1185">Reference proteome</keyword>
<name>A0A3M7S228_BRAPC</name>
<dbReference type="EMBL" id="REGN01002158">
    <property type="protein sequence ID" value="RNA29856.1"/>
    <property type="molecule type" value="Genomic_DNA"/>
</dbReference>
<evidence type="ECO:0000313" key="2">
    <source>
        <dbReference type="Proteomes" id="UP000276133"/>
    </source>
</evidence>
<proteinExistence type="predicted"/>